<dbReference type="GO" id="GO:0000118">
    <property type="term" value="C:histone deacetylase complex"/>
    <property type="evidence" value="ECO:0007669"/>
    <property type="project" value="TreeGrafter"/>
</dbReference>
<comment type="catalytic activity">
    <reaction evidence="5">
        <text>N(6)-acetyl-L-lysyl-[histone] + H2O = L-lysyl-[histone] + acetate</text>
        <dbReference type="Rhea" id="RHEA:58196"/>
        <dbReference type="Rhea" id="RHEA-COMP:9845"/>
        <dbReference type="Rhea" id="RHEA-COMP:11338"/>
        <dbReference type="ChEBI" id="CHEBI:15377"/>
        <dbReference type="ChEBI" id="CHEBI:29969"/>
        <dbReference type="ChEBI" id="CHEBI:30089"/>
        <dbReference type="ChEBI" id="CHEBI:61930"/>
        <dbReference type="EC" id="3.5.1.98"/>
    </reaction>
</comment>
<protein>
    <submittedName>
        <fullName evidence="7">Histone deacetylase 6-like isoform X2</fullName>
    </submittedName>
</protein>
<proteinExistence type="inferred from homology"/>
<dbReference type="InterPro" id="IPR023696">
    <property type="entry name" value="Ureohydrolase_dom_sf"/>
</dbReference>
<dbReference type="Proteomes" id="UP000478052">
    <property type="component" value="Unassembled WGS sequence"/>
</dbReference>
<dbReference type="EMBL" id="VUJU01005273">
    <property type="protein sequence ID" value="KAF0751740.1"/>
    <property type="molecule type" value="Genomic_DNA"/>
</dbReference>
<dbReference type="InterPro" id="IPR037138">
    <property type="entry name" value="His_deacetylse_dom_sf"/>
</dbReference>
<dbReference type="GO" id="GO:0141221">
    <property type="term" value="F:histone deacetylase activity, hydrolytic mechanism"/>
    <property type="evidence" value="ECO:0007669"/>
    <property type="project" value="UniProtKB-EC"/>
</dbReference>
<evidence type="ECO:0000256" key="2">
    <source>
        <dbReference type="ARBA" id="ARBA00007738"/>
    </source>
</evidence>
<accession>A0A6G0Y9Z1</accession>
<sequence>MIQLSNRYIMTGVIYDDNFTTHKCLWDEYYSENPQRYTSVLERCNSLGLIDRCIKIPSRHATKEELLSKHMAEHIDLLESTEHYTDEQLEQLSSKYDSIYVHNSTYKQSLLAAGSSIELVKAVVDGRVQNGMAFVRPPGHHAMKSEYCGYCFINNVAIATQYLLNKTATQKILIVDWDIHHGQATQQMFYEDPRVKSEIIIVQLPRVLYFSIHRYEHGTFWPNLRESDFDHIGKGNGTGFNVNVPLNDTGMKNEDYMAIIHYLLIPLAIEFSPDLIIVSSGYDSAIGDPKGEMLVTPACYAHITQKLMSLCCGRVVAILEGGYYLKSLAESAALTLRALLGDPCPVIESLQKPCKSVMETIGNVIYALRHYWDCFKYNICYKENLPEICYNFFDEKPEIYQTRNMYSKIDTSSFDIILNNIITETILYNPKFRVGLASKMVEYSNSLKNSEIYQYLKSKVGNLHILKECQLTIEEFNIVYSTEYTKDIINKQQYIGNIDKEQCSTTSINNKFIEDDPVFNTFSSSVGPLLQIIDSIFKNEIKSGIFISLSTANFRKNEILYTVNASIIAAKYAIKKYYLKRILIIELNENITEILSTDQMLVISMHDLLNSSKTINGNNHINISWSKKLFNEAEFIIMMQHLILPIAYEYNPELIIVSSKFYSNINNIHGIQITPIMYGHLIQWLSILANGRLILYEQDGHDNSIYRNECLLQCSNALLGKPISKLCIKNLLNLESKDILLNNIKNHRNNWKSLQL</sequence>
<dbReference type="PANTHER" id="PTHR10625:SF38">
    <property type="entry name" value="HISTONE DEACETYLASE 6, ISOFORM G"/>
    <property type="match status" value="1"/>
</dbReference>
<dbReference type="OrthoDB" id="424012at2759"/>
<feature type="domain" description="Histone deacetylase" evidence="6">
    <location>
        <begin position="451"/>
        <end position="697"/>
    </location>
</feature>
<dbReference type="SUPFAM" id="SSF52768">
    <property type="entry name" value="Arginase/deacetylase"/>
    <property type="match status" value="2"/>
</dbReference>
<name>A0A6G0Y9Z1_APHCR</name>
<dbReference type="GO" id="GO:0040029">
    <property type="term" value="P:epigenetic regulation of gene expression"/>
    <property type="evidence" value="ECO:0007669"/>
    <property type="project" value="TreeGrafter"/>
</dbReference>
<dbReference type="Pfam" id="PF00850">
    <property type="entry name" value="Hist_deacetyl"/>
    <property type="match status" value="2"/>
</dbReference>
<evidence type="ECO:0000313" key="7">
    <source>
        <dbReference type="EMBL" id="KAF0751740.1"/>
    </source>
</evidence>
<dbReference type="PRINTS" id="PR01270">
    <property type="entry name" value="HDASUPER"/>
</dbReference>
<dbReference type="AlphaFoldDB" id="A0A6G0Y9Z1"/>
<feature type="domain" description="Histone deacetylase" evidence="6">
    <location>
        <begin position="32"/>
        <end position="338"/>
    </location>
</feature>
<evidence type="ECO:0000256" key="3">
    <source>
        <dbReference type="ARBA" id="ARBA00022801"/>
    </source>
</evidence>
<dbReference type="InterPro" id="IPR023801">
    <property type="entry name" value="His_deacetylse_dom"/>
</dbReference>
<evidence type="ECO:0000256" key="5">
    <source>
        <dbReference type="ARBA" id="ARBA00048287"/>
    </source>
</evidence>
<dbReference type="Gene3D" id="3.40.800.20">
    <property type="entry name" value="Histone deacetylase domain"/>
    <property type="match status" value="2"/>
</dbReference>
<gene>
    <name evidence="7" type="ORF">FWK35_00020133</name>
</gene>
<evidence type="ECO:0000256" key="1">
    <source>
        <dbReference type="ARBA" id="ARBA00004123"/>
    </source>
</evidence>
<keyword evidence="4" id="KW-0539">Nucleus</keyword>
<evidence type="ECO:0000259" key="6">
    <source>
        <dbReference type="Pfam" id="PF00850"/>
    </source>
</evidence>
<organism evidence="7 8">
    <name type="scientific">Aphis craccivora</name>
    <name type="common">Cowpea aphid</name>
    <dbReference type="NCBI Taxonomy" id="307492"/>
    <lineage>
        <taxon>Eukaryota</taxon>
        <taxon>Metazoa</taxon>
        <taxon>Ecdysozoa</taxon>
        <taxon>Arthropoda</taxon>
        <taxon>Hexapoda</taxon>
        <taxon>Insecta</taxon>
        <taxon>Pterygota</taxon>
        <taxon>Neoptera</taxon>
        <taxon>Paraneoptera</taxon>
        <taxon>Hemiptera</taxon>
        <taxon>Sternorrhyncha</taxon>
        <taxon>Aphidomorpha</taxon>
        <taxon>Aphidoidea</taxon>
        <taxon>Aphididae</taxon>
        <taxon>Aphidini</taxon>
        <taxon>Aphis</taxon>
        <taxon>Aphis</taxon>
    </lineage>
</organism>
<comment type="similarity">
    <text evidence="2">Belongs to the histone deacetylase family. HD type 2 subfamily.</text>
</comment>
<dbReference type="CDD" id="cd10002">
    <property type="entry name" value="HDAC10_HDAC6-dom1"/>
    <property type="match status" value="1"/>
</dbReference>
<comment type="caution">
    <text evidence="7">The sequence shown here is derived from an EMBL/GenBank/DDBJ whole genome shotgun (WGS) entry which is preliminary data.</text>
</comment>
<keyword evidence="3" id="KW-0378">Hydrolase</keyword>
<dbReference type="FunFam" id="3.40.800.20:FF:000005">
    <property type="entry name" value="histone deacetylase 6"/>
    <property type="match status" value="1"/>
</dbReference>
<dbReference type="InterPro" id="IPR000286">
    <property type="entry name" value="HDACs"/>
</dbReference>
<dbReference type="PANTHER" id="PTHR10625">
    <property type="entry name" value="HISTONE DEACETYLASE HDAC1-RELATED"/>
    <property type="match status" value="1"/>
</dbReference>
<evidence type="ECO:0000313" key="8">
    <source>
        <dbReference type="Proteomes" id="UP000478052"/>
    </source>
</evidence>
<keyword evidence="8" id="KW-1185">Reference proteome</keyword>
<evidence type="ECO:0000256" key="4">
    <source>
        <dbReference type="ARBA" id="ARBA00023242"/>
    </source>
</evidence>
<comment type="subcellular location">
    <subcellularLocation>
        <location evidence="1">Nucleus</location>
    </subcellularLocation>
</comment>
<reference evidence="7 8" key="1">
    <citation type="submission" date="2019-08" db="EMBL/GenBank/DDBJ databases">
        <title>Whole genome of Aphis craccivora.</title>
        <authorList>
            <person name="Voronova N.V."/>
            <person name="Shulinski R.S."/>
            <person name="Bandarenka Y.V."/>
            <person name="Zhorov D.G."/>
            <person name="Warner D."/>
        </authorList>
    </citation>
    <scope>NUCLEOTIDE SEQUENCE [LARGE SCALE GENOMIC DNA]</scope>
    <source>
        <strain evidence="7">180601</strain>
        <tissue evidence="7">Whole Body</tissue>
    </source>
</reference>